<dbReference type="AlphaFoldDB" id="A0A839ITF7"/>
<protein>
    <submittedName>
        <fullName evidence="1">Uncharacterized protein</fullName>
    </submittedName>
</protein>
<dbReference type="Proteomes" id="UP000565262">
    <property type="component" value="Unassembled WGS sequence"/>
</dbReference>
<organism evidence="1 2">
    <name type="scientific">Oceanospirillum sediminis</name>
    <dbReference type="NCBI Taxonomy" id="2760088"/>
    <lineage>
        <taxon>Bacteria</taxon>
        <taxon>Pseudomonadati</taxon>
        <taxon>Pseudomonadota</taxon>
        <taxon>Gammaproteobacteria</taxon>
        <taxon>Oceanospirillales</taxon>
        <taxon>Oceanospirillaceae</taxon>
        <taxon>Oceanospirillum</taxon>
    </lineage>
</organism>
<keyword evidence="2" id="KW-1185">Reference proteome</keyword>
<gene>
    <name evidence="1" type="ORF">H4O21_19225</name>
</gene>
<accession>A0A839ITF7</accession>
<proteinExistence type="predicted"/>
<comment type="caution">
    <text evidence="1">The sequence shown here is derived from an EMBL/GenBank/DDBJ whole genome shotgun (WGS) entry which is preliminary data.</text>
</comment>
<name>A0A839ITF7_9GAMM</name>
<evidence type="ECO:0000313" key="2">
    <source>
        <dbReference type="Proteomes" id="UP000565262"/>
    </source>
</evidence>
<dbReference type="EMBL" id="JACJFM010000034">
    <property type="protein sequence ID" value="MBB1488743.1"/>
    <property type="molecule type" value="Genomic_DNA"/>
</dbReference>
<evidence type="ECO:0000313" key="1">
    <source>
        <dbReference type="EMBL" id="MBB1488743.1"/>
    </source>
</evidence>
<reference evidence="1 2" key="1">
    <citation type="submission" date="2020-08" db="EMBL/GenBank/DDBJ databases">
        <title>Oceanospirillum sp. nov. isolated from marine sediment.</title>
        <authorList>
            <person name="Ji X."/>
        </authorList>
    </citation>
    <scope>NUCLEOTIDE SEQUENCE [LARGE SCALE GENOMIC DNA]</scope>
    <source>
        <strain evidence="1 2">D5</strain>
    </source>
</reference>
<dbReference type="RefSeq" id="WP_182810511.1">
    <property type="nucleotide sequence ID" value="NZ_JACJFM010000034.1"/>
</dbReference>
<sequence length="102" mass="11831">MASNNITPELRSAKEKFLYFHDLTACNRICGARVFYALNFLSSTGFNLHFLSFFHYRNTVFRNVLTSEIFSRISEQVVRLSKQRLNLPFSDLSRGTIGRFAL</sequence>